<reference evidence="1" key="2">
    <citation type="journal article" date="2015" name="Data Brief">
        <title>Shoot transcriptome of the giant reed, Arundo donax.</title>
        <authorList>
            <person name="Barrero R.A."/>
            <person name="Guerrero F.D."/>
            <person name="Moolhuijzen P."/>
            <person name="Goolsby J.A."/>
            <person name="Tidwell J."/>
            <person name="Bellgard S.E."/>
            <person name="Bellgard M.I."/>
        </authorList>
    </citation>
    <scope>NUCLEOTIDE SEQUENCE</scope>
    <source>
        <tissue evidence="1">Shoot tissue taken approximately 20 cm above the soil surface</tissue>
    </source>
</reference>
<sequence>MKLLSSSCIAITQSESSSALPTFMGFKQETKE</sequence>
<dbReference type="EMBL" id="GBRH01271623">
    <property type="protein sequence ID" value="JAD26272.1"/>
    <property type="molecule type" value="Transcribed_RNA"/>
</dbReference>
<protein>
    <submittedName>
        <fullName evidence="1">Uncharacterized protein</fullName>
    </submittedName>
</protein>
<organism evidence="1">
    <name type="scientific">Arundo donax</name>
    <name type="common">Giant reed</name>
    <name type="synonym">Donax arundinaceus</name>
    <dbReference type="NCBI Taxonomy" id="35708"/>
    <lineage>
        <taxon>Eukaryota</taxon>
        <taxon>Viridiplantae</taxon>
        <taxon>Streptophyta</taxon>
        <taxon>Embryophyta</taxon>
        <taxon>Tracheophyta</taxon>
        <taxon>Spermatophyta</taxon>
        <taxon>Magnoliopsida</taxon>
        <taxon>Liliopsida</taxon>
        <taxon>Poales</taxon>
        <taxon>Poaceae</taxon>
        <taxon>PACMAD clade</taxon>
        <taxon>Arundinoideae</taxon>
        <taxon>Arundineae</taxon>
        <taxon>Arundo</taxon>
    </lineage>
</organism>
<accession>A0A0A8YUJ4</accession>
<reference evidence="1" key="1">
    <citation type="submission" date="2014-09" db="EMBL/GenBank/DDBJ databases">
        <authorList>
            <person name="Magalhaes I.L.F."/>
            <person name="Oliveira U."/>
            <person name="Santos F.R."/>
            <person name="Vidigal T.H.D.A."/>
            <person name="Brescovit A.D."/>
            <person name="Santos A.J."/>
        </authorList>
    </citation>
    <scope>NUCLEOTIDE SEQUENCE</scope>
    <source>
        <tissue evidence="1">Shoot tissue taken approximately 20 cm above the soil surface</tissue>
    </source>
</reference>
<evidence type="ECO:0000313" key="1">
    <source>
        <dbReference type="EMBL" id="JAD26272.1"/>
    </source>
</evidence>
<proteinExistence type="predicted"/>
<name>A0A0A8YUJ4_ARUDO</name>
<dbReference type="AlphaFoldDB" id="A0A0A8YUJ4"/>